<comment type="caution">
    <text evidence="1">The sequence shown here is derived from an EMBL/GenBank/DDBJ whole genome shotgun (WGS) entry which is preliminary data.</text>
</comment>
<keyword evidence="2" id="KW-1185">Reference proteome</keyword>
<dbReference type="Proteomes" id="UP001346869">
    <property type="component" value="Unassembled WGS sequence"/>
</dbReference>
<evidence type="ECO:0000313" key="2">
    <source>
        <dbReference type="Proteomes" id="UP001346869"/>
    </source>
</evidence>
<organism evidence="1 2">
    <name type="scientific">Eleginops maclovinus</name>
    <name type="common">Patagonian blennie</name>
    <name type="synonym">Eleginus maclovinus</name>
    <dbReference type="NCBI Taxonomy" id="56733"/>
    <lineage>
        <taxon>Eukaryota</taxon>
        <taxon>Metazoa</taxon>
        <taxon>Chordata</taxon>
        <taxon>Craniata</taxon>
        <taxon>Vertebrata</taxon>
        <taxon>Euteleostomi</taxon>
        <taxon>Actinopterygii</taxon>
        <taxon>Neopterygii</taxon>
        <taxon>Teleostei</taxon>
        <taxon>Neoteleostei</taxon>
        <taxon>Acanthomorphata</taxon>
        <taxon>Eupercaria</taxon>
        <taxon>Perciformes</taxon>
        <taxon>Notothenioidei</taxon>
        <taxon>Eleginopidae</taxon>
        <taxon>Eleginops</taxon>
    </lineage>
</organism>
<gene>
    <name evidence="1" type="ORF">PBY51_013496</name>
</gene>
<evidence type="ECO:0000313" key="1">
    <source>
        <dbReference type="EMBL" id="KAK5872834.1"/>
    </source>
</evidence>
<protein>
    <submittedName>
        <fullName evidence="1">Uncharacterized protein</fullName>
    </submittedName>
</protein>
<name>A0AAN8AX33_ELEMC</name>
<dbReference type="AlphaFoldDB" id="A0AAN8AX33"/>
<proteinExistence type="predicted"/>
<reference evidence="1 2" key="1">
    <citation type="journal article" date="2023" name="Genes (Basel)">
        <title>Chromosome-Level Genome Assembly and Circadian Gene Repertoire of the Patagonia Blennie Eleginops maclovinus-The Closest Ancestral Proxy of Antarctic Cryonotothenioids.</title>
        <authorList>
            <person name="Cheng C.C."/>
            <person name="Rivera-Colon A.G."/>
            <person name="Minhas B.F."/>
            <person name="Wilson L."/>
            <person name="Rayamajhi N."/>
            <person name="Vargas-Chacoff L."/>
            <person name="Catchen J.M."/>
        </authorList>
    </citation>
    <scope>NUCLEOTIDE SEQUENCE [LARGE SCALE GENOMIC DNA]</scope>
    <source>
        <strain evidence="1">JMC-PN-2008</strain>
    </source>
</reference>
<reference evidence="1 2" key="2">
    <citation type="journal article" date="2023" name="Mol. Biol. Evol.">
        <title>Genomics of Secondarily Temperate Adaptation in the Only Non-Antarctic Icefish.</title>
        <authorList>
            <person name="Rivera-Colon A.G."/>
            <person name="Rayamajhi N."/>
            <person name="Minhas B.F."/>
            <person name="Madrigal G."/>
            <person name="Bilyk K.T."/>
            <person name="Yoon V."/>
            <person name="Hune M."/>
            <person name="Gregory S."/>
            <person name="Cheng C.H.C."/>
            <person name="Catchen J.M."/>
        </authorList>
    </citation>
    <scope>NUCLEOTIDE SEQUENCE [LARGE SCALE GENOMIC DNA]</scope>
    <source>
        <strain evidence="1">JMC-PN-2008</strain>
    </source>
</reference>
<accession>A0AAN8AX33</accession>
<sequence>MFGQNGLLYDSNAVGVLAASGLERNSFPSHSFSWHLSLLYASPTATTLQPPRLRFPAPKSFTLPRVQELRSLQQTVRVNCHTAQFASVTILVS</sequence>
<dbReference type="EMBL" id="JAUZQC010000004">
    <property type="protein sequence ID" value="KAK5872834.1"/>
    <property type="molecule type" value="Genomic_DNA"/>
</dbReference>